<dbReference type="AlphaFoldDB" id="A0AAV8YPC2"/>
<dbReference type="InterPro" id="IPR006600">
    <property type="entry name" value="HTH_CenpB_DNA-bd_dom"/>
</dbReference>
<dbReference type="InterPro" id="IPR004875">
    <property type="entry name" value="DDE_SF_endonuclease_dom"/>
</dbReference>
<dbReference type="InterPro" id="IPR050863">
    <property type="entry name" value="CenT-Element_Derived"/>
</dbReference>
<feature type="domain" description="HTH CENPB-type" evidence="2">
    <location>
        <begin position="36"/>
        <end position="113"/>
    </location>
</feature>
<dbReference type="PANTHER" id="PTHR19303:SF71">
    <property type="entry name" value="ZINC FINGER PHD-TYPE DOMAIN-CONTAINING PROTEIN"/>
    <property type="match status" value="1"/>
</dbReference>
<dbReference type="Proteomes" id="UP001162162">
    <property type="component" value="Unassembled WGS sequence"/>
</dbReference>
<name>A0AAV8YPC2_9CUCU</name>
<dbReference type="GO" id="GO:0005634">
    <property type="term" value="C:nucleus"/>
    <property type="evidence" value="ECO:0007669"/>
    <property type="project" value="TreeGrafter"/>
</dbReference>
<dbReference type="Pfam" id="PF03184">
    <property type="entry name" value="DDE_1"/>
    <property type="match status" value="1"/>
</dbReference>
<keyword evidence="4" id="KW-1185">Reference proteome</keyword>
<evidence type="ECO:0000256" key="1">
    <source>
        <dbReference type="ARBA" id="ARBA00023125"/>
    </source>
</evidence>
<dbReference type="PANTHER" id="PTHR19303">
    <property type="entry name" value="TRANSPOSON"/>
    <property type="match status" value="1"/>
</dbReference>
<protein>
    <recommendedName>
        <fullName evidence="2">HTH CENPB-type domain-containing protein</fullName>
    </recommendedName>
</protein>
<gene>
    <name evidence="3" type="ORF">NQ318_004140</name>
</gene>
<comment type="caution">
    <text evidence="3">The sequence shown here is derived from an EMBL/GenBank/DDBJ whole genome shotgun (WGS) entry which is preliminary data.</text>
</comment>
<evidence type="ECO:0000313" key="3">
    <source>
        <dbReference type="EMBL" id="KAJ8952593.1"/>
    </source>
</evidence>
<keyword evidence="1" id="KW-0238">DNA-binding</keyword>
<dbReference type="GO" id="GO:0003677">
    <property type="term" value="F:DNA binding"/>
    <property type="evidence" value="ECO:0007669"/>
    <property type="project" value="UniProtKB-KW"/>
</dbReference>
<sequence length="281" mass="32736">MNYQFDRQRNSTMFQKSTLQRRVTNKNKIVTESEKYLGRFRQVFSVEQENEIMEYILEMEKRFFGITYKDLRQLAFDFAQANNIPNNFNKDSKMASKKWIYGFLHRHKNISLRKPEATSYARATGFNRNAVQSFFNNLGIIYEKYKLSPDRIWNVDESGVTTVQKLQKILAQRGKKQVGGLTSAERGVNVTIVASMSASGNFLAPAFIFPRKRIKPELMDNAPNGSPAFSQDKGWMDRDIFLQFIKYFVQQTRPSKERPILIVLDGHCSHTKKLKCYKLLP</sequence>
<accession>A0AAV8YPC2</accession>
<evidence type="ECO:0000259" key="2">
    <source>
        <dbReference type="PROSITE" id="PS51253"/>
    </source>
</evidence>
<organism evidence="3 4">
    <name type="scientific">Aromia moschata</name>
    <dbReference type="NCBI Taxonomy" id="1265417"/>
    <lineage>
        <taxon>Eukaryota</taxon>
        <taxon>Metazoa</taxon>
        <taxon>Ecdysozoa</taxon>
        <taxon>Arthropoda</taxon>
        <taxon>Hexapoda</taxon>
        <taxon>Insecta</taxon>
        <taxon>Pterygota</taxon>
        <taxon>Neoptera</taxon>
        <taxon>Endopterygota</taxon>
        <taxon>Coleoptera</taxon>
        <taxon>Polyphaga</taxon>
        <taxon>Cucujiformia</taxon>
        <taxon>Chrysomeloidea</taxon>
        <taxon>Cerambycidae</taxon>
        <taxon>Cerambycinae</taxon>
        <taxon>Callichromatini</taxon>
        <taxon>Aromia</taxon>
    </lineage>
</organism>
<dbReference type="PROSITE" id="PS51253">
    <property type="entry name" value="HTH_CENPB"/>
    <property type="match status" value="1"/>
</dbReference>
<dbReference type="Pfam" id="PF03221">
    <property type="entry name" value="HTH_Tnp_Tc5"/>
    <property type="match status" value="1"/>
</dbReference>
<proteinExistence type="predicted"/>
<reference evidence="3" key="1">
    <citation type="journal article" date="2023" name="Insect Mol. Biol.">
        <title>Genome sequencing provides insights into the evolution of gene families encoding plant cell wall-degrading enzymes in longhorned beetles.</title>
        <authorList>
            <person name="Shin N.R."/>
            <person name="Okamura Y."/>
            <person name="Kirsch R."/>
            <person name="Pauchet Y."/>
        </authorList>
    </citation>
    <scope>NUCLEOTIDE SEQUENCE</scope>
    <source>
        <strain evidence="3">AMC_N1</strain>
    </source>
</reference>
<dbReference type="EMBL" id="JAPWTK010000066">
    <property type="protein sequence ID" value="KAJ8952593.1"/>
    <property type="molecule type" value="Genomic_DNA"/>
</dbReference>
<evidence type="ECO:0000313" key="4">
    <source>
        <dbReference type="Proteomes" id="UP001162162"/>
    </source>
</evidence>